<proteinExistence type="predicted"/>
<keyword evidence="5 7" id="KW-0472">Membrane</keyword>
<evidence type="ECO:0000256" key="4">
    <source>
        <dbReference type="ARBA" id="ARBA00022989"/>
    </source>
</evidence>
<dbReference type="EMBL" id="JACHMP010000001">
    <property type="protein sequence ID" value="MBB5819038.1"/>
    <property type="molecule type" value="Genomic_DNA"/>
</dbReference>
<accession>A0A7W9IF86</accession>
<evidence type="ECO:0000256" key="2">
    <source>
        <dbReference type="ARBA" id="ARBA00022475"/>
    </source>
</evidence>
<feature type="transmembrane region" description="Helical" evidence="7">
    <location>
        <begin position="154"/>
        <end position="172"/>
    </location>
</feature>
<feature type="transmembrane region" description="Helical" evidence="7">
    <location>
        <begin position="184"/>
        <end position="202"/>
    </location>
</feature>
<keyword evidence="4 7" id="KW-1133">Transmembrane helix</keyword>
<dbReference type="InterPro" id="IPR002293">
    <property type="entry name" value="AA/rel_permease1"/>
</dbReference>
<reference evidence="8 9" key="1">
    <citation type="submission" date="2020-08" db="EMBL/GenBank/DDBJ databases">
        <title>Sequencing the genomes of 1000 actinobacteria strains.</title>
        <authorList>
            <person name="Klenk H.-P."/>
        </authorList>
    </citation>
    <scope>NUCLEOTIDE SEQUENCE [LARGE SCALE GENOMIC DNA]</scope>
    <source>
        <strain evidence="8 9">DSM 46887</strain>
    </source>
</reference>
<keyword evidence="3 7" id="KW-0812">Transmembrane</keyword>
<evidence type="ECO:0000256" key="3">
    <source>
        <dbReference type="ARBA" id="ARBA00022692"/>
    </source>
</evidence>
<dbReference type="Pfam" id="PF13520">
    <property type="entry name" value="AA_permease_2"/>
    <property type="match status" value="1"/>
</dbReference>
<sequence>MTTEVGSRPRPGAGSGDDPRDKGLSRNSVGLWSSVALGVSTVAPVYCLTATLGPTVGEVGPQMLAVFVAGFLPMFLVAYAYRELNRRFPDSGTSFTWTVKAFGPWVGWMCGWGLVVATIIVLSNLAGVAVTFFYVLLADVTGNPALADLAGDKWVNVLTCLVLVAAATAVSYRGITATRLLQNVLVLFQLAALVSFAVMAIGKAVSGDVPTAMAFDLAWFDPFAVATFSAFTAGLSLSIFMFWGWDTCLTLNEETEGSSRTPGRAALLTVLTILGSYLLVGVAAVMYAGVGDTGVGLGNPETEDNVFATLAHPVMGGSGVILILAVLASSAASLQSTFIPVARTVLAMGFYEALPVRFARVHPRFRTPSYATLWAGIGTGVFYSVMTVFSEDVLVDTIFTLGLMICFYYALTAYACVWYFRRELTASVRDLLYKGLLPGLGAVALTAVFGKTVVDMWDPAYGTGSSVFGVGGVFVIGVGVLLLGAVLMVVQSRIDPRFFRGETLRPDTGALVVPD</sequence>
<dbReference type="Gene3D" id="1.20.1740.10">
    <property type="entry name" value="Amino acid/polyamine transporter I"/>
    <property type="match status" value="1"/>
</dbReference>
<feature type="transmembrane region" description="Helical" evidence="7">
    <location>
        <begin position="63"/>
        <end position="81"/>
    </location>
</feature>
<feature type="transmembrane region" description="Helical" evidence="7">
    <location>
        <begin position="466"/>
        <end position="490"/>
    </location>
</feature>
<comment type="subcellular location">
    <subcellularLocation>
        <location evidence="1">Cell membrane</location>
        <topology evidence="1">Multi-pass membrane protein</topology>
    </subcellularLocation>
</comment>
<dbReference type="PANTHER" id="PTHR42770:SF7">
    <property type="entry name" value="MEMBRANE PROTEIN"/>
    <property type="match status" value="1"/>
</dbReference>
<dbReference type="GO" id="GO:0022857">
    <property type="term" value="F:transmembrane transporter activity"/>
    <property type="evidence" value="ECO:0007669"/>
    <property type="project" value="InterPro"/>
</dbReference>
<keyword evidence="2" id="KW-1003">Cell membrane</keyword>
<protein>
    <submittedName>
        <fullName evidence="8">Amino acid transporter</fullName>
    </submittedName>
</protein>
<feature type="transmembrane region" description="Helical" evidence="7">
    <location>
        <begin position="266"/>
        <end position="290"/>
    </location>
</feature>
<evidence type="ECO:0000313" key="8">
    <source>
        <dbReference type="EMBL" id="MBB5819038.1"/>
    </source>
</evidence>
<feature type="transmembrane region" description="Helical" evidence="7">
    <location>
        <begin position="222"/>
        <end position="245"/>
    </location>
</feature>
<evidence type="ECO:0000256" key="6">
    <source>
        <dbReference type="SAM" id="MobiDB-lite"/>
    </source>
</evidence>
<keyword evidence="9" id="KW-1185">Reference proteome</keyword>
<evidence type="ECO:0000256" key="1">
    <source>
        <dbReference type="ARBA" id="ARBA00004651"/>
    </source>
</evidence>
<dbReference type="GO" id="GO:0005886">
    <property type="term" value="C:plasma membrane"/>
    <property type="evidence" value="ECO:0007669"/>
    <property type="project" value="UniProtKB-SubCell"/>
</dbReference>
<dbReference type="PANTHER" id="PTHR42770">
    <property type="entry name" value="AMINO ACID TRANSPORTER-RELATED"/>
    <property type="match status" value="1"/>
</dbReference>
<dbReference type="PIRSF" id="PIRSF006060">
    <property type="entry name" value="AA_transporter"/>
    <property type="match status" value="1"/>
</dbReference>
<comment type="caution">
    <text evidence="8">The sequence shown here is derived from an EMBL/GenBank/DDBJ whole genome shotgun (WGS) entry which is preliminary data.</text>
</comment>
<gene>
    <name evidence="8" type="ORF">F4562_002100</name>
</gene>
<dbReference type="InterPro" id="IPR050367">
    <property type="entry name" value="APC_superfamily"/>
</dbReference>
<feature type="region of interest" description="Disordered" evidence="6">
    <location>
        <begin position="1"/>
        <end position="23"/>
    </location>
</feature>
<feature type="transmembrane region" description="Helical" evidence="7">
    <location>
        <begin position="432"/>
        <end position="454"/>
    </location>
</feature>
<dbReference type="RefSeq" id="WP_184539210.1">
    <property type="nucleotide sequence ID" value="NZ_JACHMP010000001.1"/>
</dbReference>
<feature type="transmembrane region" description="Helical" evidence="7">
    <location>
        <begin position="367"/>
        <end position="386"/>
    </location>
</feature>
<feature type="transmembrane region" description="Helical" evidence="7">
    <location>
        <begin position="102"/>
        <end position="134"/>
    </location>
</feature>
<feature type="transmembrane region" description="Helical" evidence="7">
    <location>
        <begin position="310"/>
        <end position="334"/>
    </location>
</feature>
<feature type="transmembrane region" description="Helical" evidence="7">
    <location>
        <begin position="29"/>
        <end position="51"/>
    </location>
</feature>
<organism evidence="8 9">
    <name type="scientific">Streptosporangium becharense</name>
    <dbReference type="NCBI Taxonomy" id="1816182"/>
    <lineage>
        <taxon>Bacteria</taxon>
        <taxon>Bacillati</taxon>
        <taxon>Actinomycetota</taxon>
        <taxon>Actinomycetes</taxon>
        <taxon>Streptosporangiales</taxon>
        <taxon>Streptosporangiaceae</taxon>
        <taxon>Streptosporangium</taxon>
    </lineage>
</organism>
<dbReference type="Proteomes" id="UP000540685">
    <property type="component" value="Unassembled WGS sequence"/>
</dbReference>
<dbReference type="AlphaFoldDB" id="A0A7W9IF86"/>
<feature type="transmembrane region" description="Helical" evidence="7">
    <location>
        <begin position="398"/>
        <end position="420"/>
    </location>
</feature>
<evidence type="ECO:0000313" key="9">
    <source>
        <dbReference type="Proteomes" id="UP000540685"/>
    </source>
</evidence>
<name>A0A7W9IF86_9ACTN</name>
<evidence type="ECO:0000256" key="5">
    <source>
        <dbReference type="ARBA" id="ARBA00023136"/>
    </source>
</evidence>
<evidence type="ECO:0000256" key="7">
    <source>
        <dbReference type="SAM" id="Phobius"/>
    </source>
</evidence>